<evidence type="ECO:0000259" key="5">
    <source>
        <dbReference type="Pfam" id="PF01168"/>
    </source>
</evidence>
<dbReference type="NCBIfam" id="TIGR00044">
    <property type="entry name" value="YggS family pyridoxal phosphate-dependent enzyme"/>
    <property type="match status" value="1"/>
</dbReference>
<gene>
    <name evidence="6" type="ORF">SAMEA4475696_01173</name>
</gene>
<dbReference type="GeneID" id="63459405"/>
<name>A0A239VGZ4_9MICO</name>
<dbReference type="GO" id="GO:0030170">
    <property type="term" value="F:pyridoxal phosphate binding"/>
    <property type="evidence" value="ECO:0007669"/>
    <property type="project" value="UniProtKB-UniRule"/>
</dbReference>
<evidence type="ECO:0000256" key="2">
    <source>
        <dbReference type="HAMAP-Rule" id="MF_02087"/>
    </source>
</evidence>
<dbReference type="RefSeq" id="WP_231935336.1">
    <property type="nucleotide sequence ID" value="NZ_JAAFNI010000001.1"/>
</dbReference>
<dbReference type="PANTHER" id="PTHR10146:SF14">
    <property type="entry name" value="PYRIDOXAL PHOSPHATE HOMEOSTASIS PROTEIN"/>
    <property type="match status" value="1"/>
</dbReference>
<dbReference type="EMBL" id="LT906453">
    <property type="protein sequence ID" value="SNV21230.1"/>
    <property type="molecule type" value="Genomic_DNA"/>
</dbReference>
<dbReference type="KEGG" id="dco:SAMEA4475696_1173"/>
<accession>A0A239VGZ4</accession>
<proteinExistence type="inferred from homology"/>
<dbReference type="Pfam" id="PF01168">
    <property type="entry name" value="Ala_racemase_N"/>
    <property type="match status" value="1"/>
</dbReference>
<dbReference type="Gene3D" id="3.20.20.10">
    <property type="entry name" value="Alanine racemase"/>
    <property type="match status" value="1"/>
</dbReference>
<keyword evidence="1 2" id="KW-0663">Pyridoxal phosphate</keyword>
<feature type="modified residue" description="N6-(pyridoxal phosphate)lysine" evidence="2 3">
    <location>
        <position position="54"/>
    </location>
</feature>
<dbReference type="AlphaFoldDB" id="A0A239VGZ4"/>
<reference evidence="6 7" key="1">
    <citation type="submission" date="2017-06" db="EMBL/GenBank/DDBJ databases">
        <authorList>
            <consortium name="Pathogen Informatics"/>
        </authorList>
    </citation>
    <scope>NUCLEOTIDE SEQUENCE [LARGE SCALE GENOMIC DNA]</scope>
    <source>
        <strain evidence="6 7">NCTC13039</strain>
    </source>
</reference>
<evidence type="ECO:0000313" key="6">
    <source>
        <dbReference type="EMBL" id="SNV21230.1"/>
    </source>
</evidence>
<dbReference type="PROSITE" id="PS01211">
    <property type="entry name" value="UPF0001"/>
    <property type="match status" value="1"/>
</dbReference>
<sequence length="256" mass="27478">MSKAGAMNEGLEGALVERECELRRNLEMVRGRIESACVRSGRSVDSVQLVVVTKFFPATDVAALVRCGVTDVGESRDQEAVAKVGEVARLCGEISMPRWHFVGQVQSKKAVSIARYADVVQSVDRPKLVTALAGAASRAGRRLDVLLQVDLRSSEAISEDPGRGGVPPAELARLADFVMQHKDLRLRGLMSVAPRNVEPAAAFAELFCARERFLCNHPSATWLSAGMSGDFEEAIQAGATHVRVGSAILGSRSTYG</sequence>
<comment type="similarity">
    <text evidence="2 4">Belongs to the pyridoxal phosphate-binding protein YggS/PROSC family.</text>
</comment>
<evidence type="ECO:0000256" key="4">
    <source>
        <dbReference type="RuleBase" id="RU004514"/>
    </source>
</evidence>
<dbReference type="Proteomes" id="UP000242637">
    <property type="component" value="Chromosome 1"/>
</dbReference>
<protein>
    <recommendedName>
        <fullName evidence="2">Pyridoxal phosphate homeostasis protein</fullName>
        <shortName evidence="2">PLP homeostasis protein</shortName>
    </recommendedName>
</protein>
<dbReference type="InterPro" id="IPR011078">
    <property type="entry name" value="PyrdxlP_homeostasis"/>
</dbReference>
<dbReference type="PIRSF" id="PIRSF004848">
    <property type="entry name" value="YBL036c_PLPDEIII"/>
    <property type="match status" value="1"/>
</dbReference>
<evidence type="ECO:0000313" key="7">
    <source>
        <dbReference type="Proteomes" id="UP000242637"/>
    </source>
</evidence>
<dbReference type="HAMAP" id="MF_02087">
    <property type="entry name" value="PLP_homeostasis"/>
    <property type="match status" value="1"/>
</dbReference>
<dbReference type="InterPro" id="IPR029066">
    <property type="entry name" value="PLP-binding_barrel"/>
</dbReference>
<feature type="domain" description="Alanine racemase N-terminal" evidence="5">
    <location>
        <begin position="57"/>
        <end position="252"/>
    </location>
</feature>
<comment type="function">
    <text evidence="2">Pyridoxal 5'-phosphate (PLP)-binding protein, which is involved in PLP homeostasis.</text>
</comment>
<evidence type="ECO:0000256" key="3">
    <source>
        <dbReference type="PIRSR" id="PIRSR004848-1"/>
    </source>
</evidence>
<dbReference type="InterPro" id="IPR001608">
    <property type="entry name" value="Ala_racemase_N"/>
</dbReference>
<evidence type="ECO:0000256" key="1">
    <source>
        <dbReference type="ARBA" id="ARBA00022898"/>
    </source>
</evidence>
<keyword evidence="7" id="KW-1185">Reference proteome</keyword>
<dbReference type="PANTHER" id="PTHR10146">
    <property type="entry name" value="PROLINE SYNTHETASE CO-TRANSCRIBED BACTERIAL HOMOLOG PROTEIN"/>
    <property type="match status" value="1"/>
</dbReference>
<dbReference type="SUPFAM" id="SSF51419">
    <property type="entry name" value="PLP-binding barrel"/>
    <property type="match status" value="1"/>
</dbReference>
<organism evidence="6 7">
    <name type="scientific">Dermatophilus congolensis</name>
    <dbReference type="NCBI Taxonomy" id="1863"/>
    <lineage>
        <taxon>Bacteria</taxon>
        <taxon>Bacillati</taxon>
        <taxon>Actinomycetota</taxon>
        <taxon>Actinomycetes</taxon>
        <taxon>Micrococcales</taxon>
        <taxon>Dermatophilaceae</taxon>
        <taxon>Dermatophilus</taxon>
    </lineage>
</organism>
<dbReference type="STRING" id="1121387.GCA_000429885_00916"/>
<dbReference type="CDD" id="cd00635">
    <property type="entry name" value="PLPDE_III_YBL036c_like"/>
    <property type="match status" value="1"/>
</dbReference>
<comment type="cofactor">
    <cofactor evidence="3">
        <name>pyridoxal 5'-phosphate</name>
        <dbReference type="ChEBI" id="CHEBI:597326"/>
    </cofactor>
</comment>